<name>A0ABV7K3N4_9HYPH</name>
<protein>
    <submittedName>
        <fullName evidence="4">TetR/AcrR family transcriptional regulator</fullName>
    </submittedName>
</protein>
<dbReference type="Gene3D" id="1.10.357.10">
    <property type="entry name" value="Tetracycline Repressor, domain 2"/>
    <property type="match status" value="1"/>
</dbReference>
<organism evidence="4 5">
    <name type="scientific">Aquamicrobium soli</name>
    <dbReference type="NCBI Taxonomy" id="1811518"/>
    <lineage>
        <taxon>Bacteria</taxon>
        <taxon>Pseudomonadati</taxon>
        <taxon>Pseudomonadota</taxon>
        <taxon>Alphaproteobacteria</taxon>
        <taxon>Hyphomicrobiales</taxon>
        <taxon>Phyllobacteriaceae</taxon>
        <taxon>Aquamicrobium</taxon>
    </lineage>
</organism>
<dbReference type="InterPro" id="IPR050109">
    <property type="entry name" value="HTH-type_TetR-like_transc_reg"/>
</dbReference>
<evidence type="ECO:0000256" key="1">
    <source>
        <dbReference type="ARBA" id="ARBA00023125"/>
    </source>
</evidence>
<feature type="domain" description="HTH tetR-type" evidence="3">
    <location>
        <begin position="15"/>
        <end position="75"/>
    </location>
</feature>
<dbReference type="EMBL" id="JBHRTK010000001">
    <property type="protein sequence ID" value="MFC3204849.1"/>
    <property type="molecule type" value="Genomic_DNA"/>
</dbReference>
<dbReference type="RefSeq" id="WP_378217709.1">
    <property type="nucleotide sequence ID" value="NZ_JBHRTK010000001.1"/>
</dbReference>
<dbReference type="Proteomes" id="UP001595583">
    <property type="component" value="Unassembled WGS sequence"/>
</dbReference>
<dbReference type="PROSITE" id="PS50977">
    <property type="entry name" value="HTH_TETR_2"/>
    <property type="match status" value="1"/>
</dbReference>
<feature type="DNA-binding region" description="H-T-H motif" evidence="2">
    <location>
        <begin position="38"/>
        <end position="57"/>
    </location>
</feature>
<comment type="caution">
    <text evidence="4">The sequence shown here is derived from an EMBL/GenBank/DDBJ whole genome shotgun (WGS) entry which is preliminary data.</text>
</comment>
<keyword evidence="1 2" id="KW-0238">DNA-binding</keyword>
<reference evidence="5" key="1">
    <citation type="journal article" date="2019" name="Int. J. Syst. Evol. Microbiol.">
        <title>The Global Catalogue of Microorganisms (GCM) 10K type strain sequencing project: providing services to taxonomists for standard genome sequencing and annotation.</title>
        <authorList>
            <consortium name="The Broad Institute Genomics Platform"/>
            <consortium name="The Broad Institute Genome Sequencing Center for Infectious Disease"/>
            <person name="Wu L."/>
            <person name="Ma J."/>
        </authorList>
    </citation>
    <scope>NUCLEOTIDE SEQUENCE [LARGE SCALE GENOMIC DNA]</scope>
    <source>
        <strain evidence="5">KCTC 52165</strain>
    </source>
</reference>
<evidence type="ECO:0000256" key="2">
    <source>
        <dbReference type="PROSITE-ProRule" id="PRU00335"/>
    </source>
</evidence>
<evidence type="ECO:0000313" key="5">
    <source>
        <dbReference type="Proteomes" id="UP001595583"/>
    </source>
</evidence>
<dbReference type="Pfam" id="PF00440">
    <property type="entry name" value="TetR_N"/>
    <property type="match status" value="1"/>
</dbReference>
<dbReference type="PANTHER" id="PTHR30055:SF226">
    <property type="entry name" value="HTH-TYPE TRANSCRIPTIONAL REGULATOR PKSA"/>
    <property type="match status" value="1"/>
</dbReference>
<gene>
    <name evidence="4" type="ORF">ACFOHJ_01360</name>
</gene>
<dbReference type="PANTHER" id="PTHR30055">
    <property type="entry name" value="HTH-TYPE TRANSCRIPTIONAL REGULATOR RUTR"/>
    <property type="match status" value="1"/>
</dbReference>
<evidence type="ECO:0000259" key="3">
    <source>
        <dbReference type="PROSITE" id="PS50977"/>
    </source>
</evidence>
<evidence type="ECO:0000313" key="4">
    <source>
        <dbReference type="EMBL" id="MFC3204849.1"/>
    </source>
</evidence>
<dbReference type="InterPro" id="IPR009057">
    <property type="entry name" value="Homeodomain-like_sf"/>
</dbReference>
<keyword evidence="5" id="KW-1185">Reference proteome</keyword>
<dbReference type="PRINTS" id="PR00455">
    <property type="entry name" value="HTHTETR"/>
</dbReference>
<dbReference type="SUPFAM" id="SSF46689">
    <property type="entry name" value="Homeodomain-like"/>
    <property type="match status" value="1"/>
</dbReference>
<sequence length="211" mass="23727">MTLEPRRKPQQERSSRVVDRILDAALVLIRKQGTKAPTTLAIAQRAGLSVGSIYQYYPNKQAIILDLARNWLAVFPTLIAARVQAPATVATFRRALHDYLDEIAHHYLDSANLMPVLEAITLDPGLKHIILEYDEKNIALYAAWLCKINPELPLEDATRLGHVMMEVGHIALTIAVRKNHRTFDLIKNDLETMWLALLLPHLDLPDPCSSG</sequence>
<accession>A0ABV7K3N4</accession>
<dbReference type="InterPro" id="IPR001647">
    <property type="entry name" value="HTH_TetR"/>
</dbReference>
<proteinExistence type="predicted"/>